<evidence type="ECO:0000313" key="3">
    <source>
        <dbReference type="Proteomes" id="UP000190044"/>
    </source>
</evidence>
<dbReference type="GO" id="GO:0003700">
    <property type="term" value="F:DNA-binding transcription factor activity"/>
    <property type="evidence" value="ECO:0007669"/>
    <property type="project" value="TreeGrafter"/>
</dbReference>
<keyword evidence="3" id="KW-1185">Reference proteome</keyword>
<dbReference type="GO" id="GO:0005829">
    <property type="term" value="C:cytosol"/>
    <property type="evidence" value="ECO:0007669"/>
    <property type="project" value="TreeGrafter"/>
</dbReference>
<keyword evidence="2" id="KW-0418">Kinase</keyword>
<dbReference type="InterPro" id="IPR050397">
    <property type="entry name" value="Env_Response_Regulators"/>
</dbReference>
<dbReference type="EMBL" id="FUYP01000025">
    <property type="protein sequence ID" value="SKB87883.1"/>
    <property type="molecule type" value="Genomic_DNA"/>
</dbReference>
<dbReference type="InterPro" id="IPR014710">
    <property type="entry name" value="RmlC-like_jellyroll"/>
</dbReference>
<proteinExistence type="predicted"/>
<dbReference type="SUPFAM" id="SSF46785">
    <property type="entry name" value="Winged helix' DNA-binding domain"/>
    <property type="match status" value="1"/>
</dbReference>
<evidence type="ECO:0000259" key="1">
    <source>
        <dbReference type="PROSITE" id="PS51063"/>
    </source>
</evidence>
<organism evidence="2 3">
    <name type="scientific">Sphingopyxis flava</name>
    <dbReference type="NCBI Taxonomy" id="1507287"/>
    <lineage>
        <taxon>Bacteria</taxon>
        <taxon>Pseudomonadati</taxon>
        <taxon>Pseudomonadota</taxon>
        <taxon>Alphaproteobacteria</taxon>
        <taxon>Sphingomonadales</taxon>
        <taxon>Sphingomonadaceae</taxon>
        <taxon>Sphingopyxis</taxon>
    </lineage>
</organism>
<dbReference type="PANTHER" id="PTHR24567:SF74">
    <property type="entry name" value="HTH-TYPE TRANSCRIPTIONAL REGULATOR ARCR"/>
    <property type="match status" value="1"/>
</dbReference>
<dbReference type="InterPro" id="IPR012318">
    <property type="entry name" value="HTH_CRP"/>
</dbReference>
<dbReference type="GO" id="GO:0016301">
    <property type="term" value="F:kinase activity"/>
    <property type="evidence" value="ECO:0007669"/>
    <property type="project" value="UniProtKB-KW"/>
</dbReference>
<reference evidence="3" key="1">
    <citation type="submission" date="2017-02" db="EMBL/GenBank/DDBJ databases">
        <authorList>
            <person name="Varghese N."/>
            <person name="Submissions S."/>
        </authorList>
    </citation>
    <scope>NUCLEOTIDE SEQUENCE [LARGE SCALE GENOMIC DNA]</scope>
    <source>
        <strain evidence="3">R11H</strain>
    </source>
</reference>
<dbReference type="Gene3D" id="2.60.120.10">
    <property type="entry name" value="Jelly Rolls"/>
    <property type="match status" value="1"/>
</dbReference>
<accession>A0A1T5EVA8</accession>
<sequence length="246" mass="26707">MSTPTEEDLASNGLLATLTEEDRRRLAPHILVFDLEAPATLHEAGEEVLHTWFPCGSAMAAFCVNIDDRAAVEVALVGSEGAIGGIVSNGHVPAFATAQVRFAGRFLRIKTSALEQAKLDSISLRHWFARYSDCLLAQLFQTAACNATHTIMERAAKWLLAAASRTRQTEIELTHEQLAEMLGVGRTFVTRVVSRLRDEGLITTRRGKVIIEDEAALRARSCSCATSIENHFSTVLGGLYPNASAA</sequence>
<dbReference type="RefSeq" id="WP_079639643.1">
    <property type="nucleotide sequence ID" value="NZ_FUYP01000025.1"/>
</dbReference>
<dbReference type="InterPro" id="IPR036390">
    <property type="entry name" value="WH_DNA-bd_sf"/>
</dbReference>
<dbReference type="AlphaFoldDB" id="A0A1T5EVA8"/>
<dbReference type="PROSITE" id="PS51063">
    <property type="entry name" value="HTH_CRP_2"/>
    <property type="match status" value="1"/>
</dbReference>
<dbReference type="GO" id="GO:0003677">
    <property type="term" value="F:DNA binding"/>
    <property type="evidence" value="ECO:0007669"/>
    <property type="project" value="InterPro"/>
</dbReference>
<keyword evidence="2" id="KW-0808">Transferase</keyword>
<feature type="domain" description="HTH crp-type" evidence="1">
    <location>
        <begin position="149"/>
        <end position="215"/>
    </location>
</feature>
<evidence type="ECO:0000313" key="2">
    <source>
        <dbReference type="EMBL" id="SKB87883.1"/>
    </source>
</evidence>
<name>A0A1T5EVA8_9SPHN</name>
<dbReference type="Proteomes" id="UP000190044">
    <property type="component" value="Unassembled WGS sequence"/>
</dbReference>
<dbReference type="OrthoDB" id="7506088at2"/>
<gene>
    <name evidence="2" type="ORF">SAMN06295937_102526</name>
</gene>
<dbReference type="SMART" id="SM00419">
    <property type="entry name" value="HTH_CRP"/>
    <property type="match status" value="1"/>
</dbReference>
<protein>
    <submittedName>
        <fullName evidence="2">cAMP-binding domain of CRP or a regulatory subunit of cAMP-dependent protein kinases</fullName>
    </submittedName>
</protein>
<dbReference type="PANTHER" id="PTHR24567">
    <property type="entry name" value="CRP FAMILY TRANSCRIPTIONAL REGULATORY PROTEIN"/>
    <property type="match status" value="1"/>
</dbReference>
<dbReference type="Pfam" id="PF13545">
    <property type="entry name" value="HTH_Crp_2"/>
    <property type="match status" value="1"/>
</dbReference>